<accession>A0A078HD87</accession>
<dbReference type="EMBL" id="HG994362">
    <property type="protein sequence ID" value="CAF2224055.1"/>
    <property type="molecule type" value="Genomic_DNA"/>
</dbReference>
<organism evidence="2 3">
    <name type="scientific">Brassica napus</name>
    <name type="common">Rape</name>
    <dbReference type="NCBI Taxonomy" id="3708"/>
    <lineage>
        <taxon>Eukaryota</taxon>
        <taxon>Viridiplantae</taxon>
        <taxon>Streptophyta</taxon>
        <taxon>Embryophyta</taxon>
        <taxon>Tracheophyta</taxon>
        <taxon>Spermatophyta</taxon>
        <taxon>Magnoliopsida</taxon>
        <taxon>eudicotyledons</taxon>
        <taxon>Gunneridae</taxon>
        <taxon>Pentapetalae</taxon>
        <taxon>rosids</taxon>
        <taxon>malvids</taxon>
        <taxon>Brassicales</taxon>
        <taxon>Brassicaceae</taxon>
        <taxon>Brassiceae</taxon>
        <taxon>Brassica</taxon>
    </lineage>
</organism>
<reference evidence="2" key="2">
    <citation type="submission" date="2014-06" db="EMBL/GenBank/DDBJ databases">
        <authorList>
            <person name="Genoscope - CEA"/>
        </authorList>
    </citation>
    <scope>NUCLEOTIDE SEQUENCE</scope>
</reference>
<proteinExistence type="predicted"/>
<evidence type="ECO:0000313" key="1">
    <source>
        <dbReference type="EMBL" id="CAF2224055.1"/>
    </source>
</evidence>
<dbReference type="Proteomes" id="UP001295469">
    <property type="component" value="Chromosome A08"/>
</dbReference>
<dbReference type="Proteomes" id="UP000028999">
    <property type="component" value="Unassembled WGS sequence"/>
</dbReference>
<reference evidence="1" key="3">
    <citation type="submission" date="2021-01" db="EMBL/GenBank/DDBJ databases">
        <authorList>
            <consortium name="Genoscope - CEA"/>
            <person name="William W."/>
        </authorList>
    </citation>
    <scope>NUCLEOTIDE SEQUENCE</scope>
</reference>
<reference evidence="2 3" key="1">
    <citation type="journal article" date="2014" name="Science">
        <title>Plant genetics. Early allopolyploid evolution in the post-Neolithic Brassica napus oilseed genome.</title>
        <authorList>
            <person name="Chalhoub B."/>
            <person name="Denoeud F."/>
            <person name="Liu S."/>
            <person name="Parkin I.A."/>
            <person name="Tang H."/>
            <person name="Wang X."/>
            <person name="Chiquet J."/>
            <person name="Belcram H."/>
            <person name="Tong C."/>
            <person name="Samans B."/>
            <person name="Correa M."/>
            <person name="Da Silva C."/>
            <person name="Just J."/>
            <person name="Falentin C."/>
            <person name="Koh C.S."/>
            <person name="Le Clainche I."/>
            <person name="Bernard M."/>
            <person name="Bento P."/>
            <person name="Noel B."/>
            <person name="Labadie K."/>
            <person name="Alberti A."/>
            <person name="Charles M."/>
            <person name="Arnaud D."/>
            <person name="Guo H."/>
            <person name="Daviaud C."/>
            <person name="Alamery S."/>
            <person name="Jabbari K."/>
            <person name="Zhao M."/>
            <person name="Edger P.P."/>
            <person name="Chelaifa H."/>
            <person name="Tack D."/>
            <person name="Lassalle G."/>
            <person name="Mestiri I."/>
            <person name="Schnel N."/>
            <person name="Le Paslier M.C."/>
            <person name="Fan G."/>
            <person name="Renault V."/>
            <person name="Bayer P.E."/>
            <person name="Golicz A.A."/>
            <person name="Manoli S."/>
            <person name="Lee T.H."/>
            <person name="Thi V.H."/>
            <person name="Chalabi S."/>
            <person name="Hu Q."/>
            <person name="Fan C."/>
            <person name="Tollenaere R."/>
            <person name="Lu Y."/>
            <person name="Battail C."/>
            <person name="Shen J."/>
            <person name="Sidebottom C.H."/>
            <person name="Wang X."/>
            <person name="Canaguier A."/>
            <person name="Chauveau A."/>
            <person name="Berard A."/>
            <person name="Deniot G."/>
            <person name="Guan M."/>
            <person name="Liu Z."/>
            <person name="Sun F."/>
            <person name="Lim Y.P."/>
            <person name="Lyons E."/>
            <person name="Town C.D."/>
            <person name="Bancroft I."/>
            <person name="Wang X."/>
            <person name="Meng J."/>
            <person name="Ma J."/>
            <person name="Pires J.C."/>
            <person name="King G.J."/>
            <person name="Brunel D."/>
            <person name="Delourme R."/>
            <person name="Renard M."/>
            <person name="Aury J.M."/>
            <person name="Adams K.L."/>
            <person name="Batley J."/>
            <person name="Snowdon R.J."/>
            <person name="Tost J."/>
            <person name="Edwards D."/>
            <person name="Zhou Y."/>
            <person name="Hua W."/>
            <person name="Sharpe A.G."/>
            <person name="Paterson A.H."/>
            <person name="Guan C."/>
            <person name="Wincker P."/>
        </authorList>
    </citation>
    <scope>NUCLEOTIDE SEQUENCE [LARGE SCALE GENOMIC DNA]</scope>
    <source>
        <strain evidence="3">cv. Darmor-bzh</strain>
    </source>
</reference>
<name>A0A078HD87_BRANA</name>
<protein>
    <submittedName>
        <fullName evidence="1">(rape) hypothetical protein</fullName>
    </submittedName>
    <submittedName>
        <fullName evidence="2">BnaA08g04530D protein</fullName>
    </submittedName>
</protein>
<evidence type="ECO:0000313" key="2">
    <source>
        <dbReference type="EMBL" id="CDY35792.1"/>
    </source>
</evidence>
<keyword evidence="3" id="KW-1185">Reference proteome</keyword>
<gene>
    <name evidence="2" type="primary">BnaA08g04530D</name>
    <name evidence="1" type="ORF">DARMORV10_A08P07740.1</name>
    <name evidence="2" type="ORF">GSBRNA2T00059281001</name>
</gene>
<sequence length="90" mass="10265">MDCVNLPVDDDTSYIDTDTDMQETSVAKKSGKNAYLEEVFSKKFEKVHVLIERLLGIASLIRRSTLDSYADTPFLGEFPLIEIPMKFLLF</sequence>
<dbReference type="Gramene" id="CDY35792">
    <property type="protein sequence ID" value="CDY35792"/>
    <property type="gene ID" value="GSBRNA2T00059281001"/>
</dbReference>
<dbReference type="EMBL" id="LK032361">
    <property type="protein sequence ID" value="CDY35792.1"/>
    <property type="molecule type" value="Genomic_DNA"/>
</dbReference>
<dbReference type="PaxDb" id="3708-A0A078HD87"/>
<dbReference type="AlphaFoldDB" id="A0A078HD87"/>
<evidence type="ECO:0000313" key="3">
    <source>
        <dbReference type="Proteomes" id="UP000028999"/>
    </source>
</evidence>